<protein>
    <submittedName>
        <fullName evidence="3">Magnesium-transporting ATPase (P-type)</fullName>
    </submittedName>
</protein>
<accession>A0A7Y9ZCC4</accession>
<organism evidence="3 4">
    <name type="scientific">Demequina lutea</name>
    <dbReference type="NCBI Taxonomy" id="431489"/>
    <lineage>
        <taxon>Bacteria</taxon>
        <taxon>Bacillati</taxon>
        <taxon>Actinomycetota</taxon>
        <taxon>Actinomycetes</taxon>
        <taxon>Micrococcales</taxon>
        <taxon>Demequinaceae</taxon>
        <taxon>Demequina</taxon>
    </lineage>
</organism>
<evidence type="ECO:0000259" key="2">
    <source>
        <dbReference type="Pfam" id="PF00690"/>
    </source>
</evidence>
<dbReference type="RefSeq" id="WP_202965734.1">
    <property type="nucleotide sequence ID" value="NZ_BBRC01000006.1"/>
</dbReference>
<proteinExistence type="predicted"/>
<keyword evidence="4" id="KW-1185">Reference proteome</keyword>
<dbReference type="InterPro" id="IPR004014">
    <property type="entry name" value="ATPase_P-typ_cation-transptr_N"/>
</dbReference>
<dbReference type="Proteomes" id="UP000547973">
    <property type="component" value="Unassembled WGS sequence"/>
</dbReference>
<dbReference type="Pfam" id="PF00690">
    <property type="entry name" value="Cation_ATPase_N"/>
    <property type="match status" value="1"/>
</dbReference>
<name>A0A7Y9ZCC4_9MICO</name>
<dbReference type="InterPro" id="IPR023298">
    <property type="entry name" value="ATPase_P-typ_TM_dom_sf"/>
</dbReference>
<sequence length="69" mass="7655">MTTKHASAPTEGGEDGQSKAAKDFKTMEMAELYRRLDTSDDGLSKGETARRLEKYGPNEITEHKTNPLL</sequence>
<dbReference type="EMBL" id="JACBZO010000001">
    <property type="protein sequence ID" value="NYI42747.1"/>
    <property type="molecule type" value="Genomic_DNA"/>
</dbReference>
<evidence type="ECO:0000313" key="4">
    <source>
        <dbReference type="Proteomes" id="UP000547973"/>
    </source>
</evidence>
<dbReference type="SUPFAM" id="SSF81665">
    <property type="entry name" value="Calcium ATPase, transmembrane domain M"/>
    <property type="match status" value="1"/>
</dbReference>
<reference evidence="3 4" key="1">
    <citation type="submission" date="2020-07" db="EMBL/GenBank/DDBJ databases">
        <title>Sequencing the genomes of 1000 actinobacteria strains.</title>
        <authorList>
            <person name="Klenk H.-P."/>
        </authorList>
    </citation>
    <scope>NUCLEOTIDE SEQUENCE [LARGE SCALE GENOMIC DNA]</scope>
    <source>
        <strain evidence="3 4">DSM 19970</strain>
    </source>
</reference>
<feature type="domain" description="Cation-transporting P-type ATPase N-terminal" evidence="2">
    <location>
        <begin position="25"/>
        <end position="69"/>
    </location>
</feature>
<comment type="caution">
    <text evidence="3">The sequence shown here is derived from an EMBL/GenBank/DDBJ whole genome shotgun (WGS) entry which is preliminary data.</text>
</comment>
<feature type="region of interest" description="Disordered" evidence="1">
    <location>
        <begin position="1"/>
        <end position="23"/>
    </location>
</feature>
<evidence type="ECO:0000313" key="3">
    <source>
        <dbReference type="EMBL" id="NYI42747.1"/>
    </source>
</evidence>
<evidence type="ECO:0000256" key="1">
    <source>
        <dbReference type="SAM" id="MobiDB-lite"/>
    </source>
</evidence>
<dbReference type="AlphaFoldDB" id="A0A7Y9ZCC4"/>
<gene>
    <name evidence="3" type="ORF">BKA03_002866</name>
</gene>
<feature type="region of interest" description="Disordered" evidence="1">
    <location>
        <begin position="37"/>
        <end position="69"/>
    </location>
</feature>